<protein>
    <submittedName>
        <fullName evidence="1">Invasin</fullName>
    </submittedName>
</protein>
<dbReference type="Proteomes" id="UP000325116">
    <property type="component" value="Unassembled WGS sequence"/>
</dbReference>
<name>A0A5C8CFQ4_9SPIR</name>
<sequence>MKKYLLFILLCLASNLFAISPKGLYLSPKFMFSHDANNSYIKDNGKQGYFNYLGFSLALGYGITTENTVSPVRLEFEYSIGKAVGMKKNFLTHTLLGTIYYDINFFFTNEEVNNQTKEDILKNQYPLFSIYLGFSIGTKVNTQLKMVKDMRNDLGIKGIPDNKLNISRSAIVFGFSLGFSYNIKNWLAADIGYRFVVDVTPRWYHEVLLGLRFTFPKL</sequence>
<accession>A0A5C8CFQ4</accession>
<proteinExistence type="predicted"/>
<dbReference type="AlphaFoldDB" id="A0A5C8CFQ4"/>
<evidence type="ECO:0000313" key="2">
    <source>
        <dbReference type="Proteomes" id="UP000325116"/>
    </source>
</evidence>
<evidence type="ECO:0000313" key="1">
    <source>
        <dbReference type="EMBL" id="TXJ12099.1"/>
    </source>
</evidence>
<reference evidence="1 2" key="1">
    <citation type="journal article" date="1992" name="Lakartidningen">
        <title>[Penicillin V and not amoxicillin is the first choice preparation in acute otitis].</title>
        <authorList>
            <person name="Kamme C."/>
            <person name="Lundgren K."/>
            <person name="Prellner K."/>
        </authorList>
    </citation>
    <scope>NUCLEOTIDE SEQUENCE [LARGE SCALE GENOMIC DNA]</scope>
    <source>
        <strain evidence="1 2">W1</strain>
    </source>
</reference>
<gene>
    <name evidence="1" type="ORF">EPJ80_10460</name>
</gene>
<organism evidence="1 2">
    <name type="scientific">Brachyspira aalborgi</name>
    <dbReference type="NCBI Taxonomy" id="29522"/>
    <lineage>
        <taxon>Bacteria</taxon>
        <taxon>Pseudomonadati</taxon>
        <taxon>Spirochaetota</taxon>
        <taxon>Spirochaetia</taxon>
        <taxon>Brachyspirales</taxon>
        <taxon>Brachyspiraceae</taxon>
        <taxon>Brachyspira</taxon>
    </lineage>
</organism>
<comment type="caution">
    <text evidence="1">The sequence shown here is derived from an EMBL/GenBank/DDBJ whole genome shotgun (WGS) entry which is preliminary data.</text>
</comment>
<dbReference type="RefSeq" id="WP_147758914.1">
    <property type="nucleotide sequence ID" value="NZ_SAXT01000005.1"/>
</dbReference>
<dbReference type="EMBL" id="SAXT01000005">
    <property type="protein sequence ID" value="TXJ12099.1"/>
    <property type="molecule type" value="Genomic_DNA"/>
</dbReference>
<dbReference type="Gene3D" id="2.40.160.20">
    <property type="match status" value="1"/>
</dbReference>